<sequence>MSRTDSTQAKKLLVFTLSREGYNTTKKGLYFEGPLTNRHGNIPHPGYLDFGLTYANPKAGALEFIGLFSVSVSSGEIWETNTCEMFSFPDLRRIQHQIRAKTKISAADESVLRRGLGCTD</sequence>
<gene>
    <name evidence="1" type="ORF">F0185_13705</name>
</gene>
<evidence type="ECO:0000313" key="2">
    <source>
        <dbReference type="Proteomes" id="UP000785613"/>
    </source>
</evidence>
<name>A0ABX0LTB2_9BURK</name>
<proteinExistence type="predicted"/>
<comment type="caution">
    <text evidence="1">The sequence shown here is derived from an EMBL/GenBank/DDBJ whole genome shotgun (WGS) entry which is preliminary data.</text>
</comment>
<organism evidence="1 2">
    <name type="scientific">Massilia rubra</name>
    <dbReference type="NCBI Taxonomy" id="2607910"/>
    <lineage>
        <taxon>Bacteria</taxon>
        <taxon>Pseudomonadati</taxon>
        <taxon>Pseudomonadota</taxon>
        <taxon>Betaproteobacteria</taxon>
        <taxon>Burkholderiales</taxon>
        <taxon>Oxalobacteraceae</taxon>
        <taxon>Telluria group</taxon>
        <taxon>Massilia</taxon>
    </lineage>
</organism>
<accession>A0ABX0LTB2</accession>
<dbReference type="Gene3D" id="3.10.450.170">
    <property type="entry name" value="type vi secretion system effector-immunity co pseudomonas protegens"/>
    <property type="match status" value="1"/>
</dbReference>
<dbReference type="Pfam" id="PF21576">
    <property type="entry name" value="T6SS_Tgi2PP"/>
    <property type="match status" value="1"/>
</dbReference>
<dbReference type="InterPro" id="IPR049066">
    <property type="entry name" value="T6SS_Tgi2PP"/>
</dbReference>
<dbReference type="EMBL" id="VUYU01000008">
    <property type="protein sequence ID" value="NHZ34639.1"/>
    <property type="molecule type" value="Genomic_DNA"/>
</dbReference>
<evidence type="ECO:0000313" key="1">
    <source>
        <dbReference type="EMBL" id="NHZ34639.1"/>
    </source>
</evidence>
<keyword evidence="2" id="KW-1185">Reference proteome</keyword>
<reference evidence="1 2" key="1">
    <citation type="submission" date="2019-09" db="EMBL/GenBank/DDBJ databases">
        <title>Taxonomy of Antarctic Massilia spp.: description of Massilia rubra sp. nov., Massilia aquatica sp. nov., Massilia mucilaginosa sp. nov., Massilia frigida sp. nov. isolated from streams, lakes and regoliths.</title>
        <authorList>
            <person name="Holochova P."/>
            <person name="Sedlacek I."/>
            <person name="Kralova S."/>
            <person name="Maslanova I."/>
            <person name="Busse H.-J."/>
            <person name="Stankova E."/>
            <person name="Vrbovska V."/>
            <person name="Kovarovic V."/>
            <person name="Bartak M."/>
            <person name="Svec P."/>
            <person name="Pantucek R."/>
        </authorList>
    </citation>
    <scope>NUCLEOTIDE SEQUENCE [LARGE SCALE GENOMIC DNA]</scope>
    <source>
        <strain evidence="1 2">CCM 8692</strain>
    </source>
</reference>
<protein>
    <submittedName>
        <fullName evidence="1">Uncharacterized protein</fullName>
    </submittedName>
</protein>
<dbReference type="Proteomes" id="UP000785613">
    <property type="component" value="Unassembled WGS sequence"/>
</dbReference>